<keyword evidence="3" id="KW-1185">Reference proteome</keyword>
<accession>W9G5N0</accession>
<dbReference type="NCBIfam" id="NF005743">
    <property type="entry name" value="PRK07567.1"/>
    <property type="match status" value="1"/>
</dbReference>
<keyword evidence="2" id="KW-0808">Transferase</keyword>
<dbReference type="EC" id="6.3.5.2" evidence="2"/>
<dbReference type="InterPro" id="IPR029062">
    <property type="entry name" value="Class_I_gatase-like"/>
</dbReference>
<evidence type="ECO:0000313" key="2">
    <source>
        <dbReference type="EMBL" id="EWT01340.1"/>
    </source>
</evidence>
<dbReference type="GO" id="GO:0005829">
    <property type="term" value="C:cytosol"/>
    <property type="evidence" value="ECO:0007669"/>
    <property type="project" value="TreeGrafter"/>
</dbReference>
<dbReference type="InterPro" id="IPR044992">
    <property type="entry name" value="ChyE-like"/>
</dbReference>
<dbReference type="SUPFAM" id="SSF52317">
    <property type="entry name" value="Class I glutamine amidotransferase-like"/>
    <property type="match status" value="1"/>
</dbReference>
<dbReference type="AlphaFoldDB" id="W9G5N0"/>
<sequence length="250" mass="27295">MSRTTPRPFVLLSSRADDHLARRELDSFLRLSGLPRDAVEHVRMEQGPFTPLDLDRFAGVVVGGSPFTVTDPPESKSAVQVRVEAELAGLVRELVARDVPYLGLCYGIGVTALALGGVVDRELGEPVGEATIRLTEAAATDPVFGGLPERFAAFVGHKESCRRMPDGAVLLATNDACPVQAYRIGRRAYVTQFHPELEVETFVERIRAYASHGYFHPDELEDLVEGARDVDVSAAHDVLRRFVVAFADPA</sequence>
<dbReference type="Proteomes" id="UP000019489">
    <property type="component" value="Unassembled WGS sequence"/>
</dbReference>
<dbReference type="PANTHER" id="PTHR42695:SF5">
    <property type="entry name" value="GLUTAMINE AMIDOTRANSFERASE YLR126C-RELATED"/>
    <property type="match status" value="1"/>
</dbReference>
<dbReference type="OrthoDB" id="5196541at2"/>
<evidence type="ECO:0000313" key="3">
    <source>
        <dbReference type="Proteomes" id="UP000019489"/>
    </source>
</evidence>
<evidence type="ECO:0000259" key="1">
    <source>
        <dbReference type="Pfam" id="PF00117"/>
    </source>
</evidence>
<dbReference type="RefSeq" id="WP_034806002.1">
    <property type="nucleotide sequence ID" value="NZ_AWSA01000023.1"/>
</dbReference>
<protein>
    <submittedName>
        <fullName evidence="2">Glutamine amidotransferase</fullName>
        <ecNumber evidence="2">6.3.5.2</ecNumber>
    </submittedName>
</protein>
<dbReference type="PROSITE" id="PS51273">
    <property type="entry name" value="GATASE_TYPE_1"/>
    <property type="match status" value="1"/>
</dbReference>
<proteinExistence type="predicted"/>
<dbReference type="InterPro" id="IPR017926">
    <property type="entry name" value="GATASE"/>
</dbReference>
<dbReference type="GO" id="GO:0016740">
    <property type="term" value="F:transferase activity"/>
    <property type="evidence" value="ECO:0007669"/>
    <property type="project" value="UniProtKB-KW"/>
</dbReference>
<name>W9G5N0_9MICO</name>
<gene>
    <name evidence="2" type="ORF">N865_08425</name>
</gene>
<dbReference type="EMBL" id="AWSA01000023">
    <property type="protein sequence ID" value="EWT01340.1"/>
    <property type="molecule type" value="Genomic_DNA"/>
</dbReference>
<dbReference type="PANTHER" id="PTHR42695">
    <property type="entry name" value="GLUTAMINE AMIDOTRANSFERASE YLR126C-RELATED"/>
    <property type="match status" value="1"/>
</dbReference>
<dbReference type="eggNOG" id="COG0518">
    <property type="taxonomic scope" value="Bacteria"/>
</dbReference>
<keyword evidence="2" id="KW-0436">Ligase</keyword>
<organism evidence="2 3">
    <name type="scientific">Intrasporangium oryzae NRRL B-24470</name>
    <dbReference type="NCBI Taxonomy" id="1386089"/>
    <lineage>
        <taxon>Bacteria</taxon>
        <taxon>Bacillati</taxon>
        <taxon>Actinomycetota</taxon>
        <taxon>Actinomycetes</taxon>
        <taxon>Micrococcales</taxon>
        <taxon>Intrasporangiaceae</taxon>
        <taxon>Intrasporangium</taxon>
    </lineage>
</organism>
<dbReference type="STRING" id="1386089.N865_08425"/>
<reference evidence="2 3" key="1">
    <citation type="submission" date="2013-08" db="EMBL/GenBank/DDBJ databases">
        <title>Intrasporangium oryzae NRRL B-24470.</title>
        <authorList>
            <person name="Liu H."/>
            <person name="Wang G."/>
        </authorList>
    </citation>
    <scope>NUCLEOTIDE SEQUENCE [LARGE SCALE GENOMIC DNA]</scope>
    <source>
        <strain evidence="2 3">NRRL B-24470</strain>
    </source>
</reference>
<comment type="caution">
    <text evidence="2">The sequence shown here is derived from an EMBL/GenBank/DDBJ whole genome shotgun (WGS) entry which is preliminary data.</text>
</comment>
<dbReference type="CDD" id="cd01741">
    <property type="entry name" value="GATase1_1"/>
    <property type="match status" value="1"/>
</dbReference>
<feature type="domain" description="Glutamine amidotransferase" evidence="1">
    <location>
        <begin position="56"/>
        <end position="200"/>
    </location>
</feature>
<dbReference type="Gene3D" id="3.40.50.880">
    <property type="match status" value="1"/>
</dbReference>
<dbReference type="GO" id="GO:0003922">
    <property type="term" value="F:GMP synthase (glutamine-hydrolyzing) activity"/>
    <property type="evidence" value="ECO:0007669"/>
    <property type="project" value="UniProtKB-EC"/>
</dbReference>
<dbReference type="PATRIC" id="fig|1386089.3.peg.2357"/>
<dbReference type="Pfam" id="PF00117">
    <property type="entry name" value="GATase"/>
    <property type="match status" value="1"/>
</dbReference>
<keyword evidence="2" id="KW-0315">Glutamine amidotransferase</keyword>